<proteinExistence type="predicted"/>
<dbReference type="EMBL" id="CM040978">
    <property type="protein sequence ID" value="MCJ8731764.1"/>
    <property type="molecule type" value="Genomic_DNA"/>
</dbReference>
<name>A0ACC5Y808_9TELE</name>
<dbReference type="Proteomes" id="UP000830395">
    <property type="component" value="Chromosome 4"/>
</dbReference>
<gene>
    <name evidence="1" type="ORF">PDJAM_G00203190</name>
</gene>
<accession>A0ACC5Y808</accession>
<reference evidence="1" key="1">
    <citation type="submission" date="2020-02" db="EMBL/GenBank/DDBJ databases">
        <title>Genome sequencing of the panga catfish, Pangasius djambal.</title>
        <authorList>
            <person name="Wen M."/>
            <person name="Zahm M."/>
            <person name="Roques C."/>
            <person name="Cabau C."/>
            <person name="Klopp C."/>
            <person name="Donnadieu C."/>
            <person name="Jouanno E."/>
            <person name="Avarre J.-C."/>
            <person name="Campet M."/>
            <person name="Ha T."/>
            <person name="Dugue R."/>
            <person name="Lampietro C."/>
            <person name="Louis A."/>
            <person name="Herpin A."/>
            <person name="Echchiki A."/>
            <person name="Berthelot C."/>
            <person name="Parey E."/>
            <person name="Roest-Crollius H."/>
            <person name="Braasch I."/>
            <person name="Postlethwait J.H."/>
            <person name="Bobe J."/>
            <person name="Montfort J."/>
            <person name="Bouchez O."/>
            <person name="Begum T."/>
            <person name="Schartl M."/>
            <person name="Gustiano R."/>
            <person name="Guiguen Y."/>
        </authorList>
    </citation>
    <scope>NUCLEOTIDE SEQUENCE</scope>
    <source>
        <strain evidence="1">Pdj_M5554</strain>
    </source>
</reference>
<protein>
    <submittedName>
        <fullName evidence="1">Uncharacterized protein</fullName>
    </submittedName>
</protein>
<organism evidence="1 2">
    <name type="scientific">Pangasius djambal</name>
    <dbReference type="NCBI Taxonomy" id="1691987"/>
    <lineage>
        <taxon>Eukaryota</taxon>
        <taxon>Metazoa</taxon>
        <taxon>Chordata</taxon>
        <taxon>Craniata</taxon>
        <taxon>Vertebrata</taxon>
        <taxon>Euteleostomi</taxon>
        <taxon>Actinopterygii</taxon>
        <taxon>Neopterygii</taxon>
        <taxon>Teleostei</taxon>
        <taxon>Ostariophysi</taxon>
        <taxon>Siluriformes</taxon>
        <taxon>Pangasiidae</taxon>
        <taxon>Pangasius</taxon>
    </lineage>
</organism>
<evidence type="ECO:0000313" key="2">
    <source>
        <dbReference type="Proteomes" id="UP000830395"/>
    </source>
</evidence>
<keyword evidence="2" id="KW-1185">Reference proteome</keyword>
<sequence>MFLGRCNNAIVLDSFQGTSKNISYLFDFDRRANRRHMARLLSVVTLGANRWRVYPAFSKILALRHGKGKTLHAVAFQRSCIKCGTDTGSLWKGVRWSLVRELSTSIKVMQYDLTRSDLAKSDHRKLLFDTHAMIQLLEERGFTIQQAEVIVKVLLNTTNSYMDVMYSDIVTKTQQEIMLQKVMSHIAAVKKDMIILEKSEFSTLLAENERIKAELAQVKMQLSDMMNKVCLDNKLDVNLEKSQVKEMKAEHEKKILEARNHMMEMLAEQDRHVTQSNVKIDTEVAGLKTMLESHKLDSIKYLAGSVFTCLTVVLGFFRIWM</sequence>
<comment type="caution">
    <text evidence="1">The sequence shown here is derived from an EMBL/GenBank/DDBJ whole genome shotgun (WGS) entry which is preliminary data.</text>
</comment>
<evidence type="ECO:0000313" key="1">
    <source>
        <dbReference type="EMBL" id="MCJ8731764.1"/>
    </source>
</evidence>